<keyword evidence="3" id="KW-0687">Ribonucleoprotein</keyword>
<name>A0ABY6LNF3_9ARAC</name>
<gene>
    <name evidence="6" type="ORF">LAZ67_20000448</name>
</gene>
<dbReference type="Proteomes" id="UP001235939">
    <property type="component" value="Chromosome 20"/>
</dbReference>
<dbReference type="InterPro" id="IPR023626">
    <property type="entry name" value="Ribosomal_eL39_dom_sf"/>
</dbReference>
<proteinExistence type="inferred from homology"/>
<evidence type="ECO:0000256" key="4">
    <source>
        <dbReference type="ARBA" id="ARBA00035234"/>
    </source>
</evidence>
<dbReference type="EMBL" id="CP092882">
    <property type="protein sequence ID" value="UYV81245.1"/>
    <property type="molecule type" value="Genomic_DNA"/>
</dbReference>
<comment type="similarity">
    <text evidence="1">Belongs to the eukaryotic ribosomal protein eL39 family.</text>
</comment>
<keyword evidence="7" id="KW-1185">Reference proteome</keyword>
<evidence type="ECO:0000256" key="2">
    <source>
        <dbReference type="ARBA" id="ARBA00022980"/>
    </source>
</evidence>
<evidence type="ECO:0000256" key="1">
    <source>
        <dbReference type="ARBA" id="ARBA00009339"/>
    </source>
</evidence>
<dbReference type="SUPFAM" id="SSF48662">
    <property type="entry name" value="Ribosomal protein L39e"/>
    <property type="match status" value="1"/>
</dbReference>
<evidence type="ECO:0000313" key="7">
    <source>
        <dbReference type="Proteomes" id="UP001235939"/>
    </source>
</evidence>
<dbReference type="Pfam" id="PF00832">
    <property type="entry name" value="Ribosomal_L39"/>
    <property type="match status" value="1"/>
</dbReference>
<keyword evidence="2" id="KW-0689">Ribosomal protein</keyword>
<protein>
    <recommendedName>
        <fullName evidence="4">Large ribosomal subunit protein eL39</fullName>
    </recommendedName>
    <alternativeName>
        <fullName evidence="5">60S ribosomal protein L39</fullName>
    </alternativeName>
</protein>
<organism evidence="6 7">
    <name type="scientific">Cordylochernes scorpioides</name>
    <dbReference type="NCBI Taxonomy" id="51811"/>
    <lineage>
        <taxon>Eukaryota</taxon>
        <taxon>Metazoa</taxon>
        <taxon>Ecdysozoa</taxon>
        <taxon>Arthropoda</taxon>
        <taxon>Chelicerata</taxon>
        <taxon>Arachnida</taxon>
        <taxon>Pseudoscorpiones</taxon>
        <taxon>Cheliferoidea</taxon>
        <taxon>Chernetidae</taxon>
        <taxon>Cordylochernes</taxon>
    </lineage>
</organism>
<sequence length="83" mass="9963">MTKTKNDTTKKHGRGPVDAEELMVHDETFRDVTLVLEMSFHNTYRIKMKLAMKARQNISQWIRMRNDNKIRFNAKSHWSRTKL</sequence>
<dbReference type="Gene3D" id="1.10.1620.10">
    <property type="entry name" value="Ribosomal protein L39e"/>
    <property type="match status" value="1"/>
</dbReference>
<accession>A0ABY6LNF3</accession>
<dbReference type="InterPro" id="IPR000077">
    <property type="entry name" value="Ribosomal_eL39"/>
</dbReference>
<evidence type="ECO:0000313" key="6">
    <source>
        <dbReference type="EMBL" id="UYV81245.1"/>
    </source>
</evidence>
<reference evidence="6 7" key="1">
    <citation type="submission" date="2022-01" db="EMBL/GenBank/DDBJ databases">
        <title>A chromosomal length assembly of Cordylochernes scorpioides.</title>
        <authorList>
            <person name="Zeh D."/>
            <person name="Zeh J."/>
        </authorList>
    </citation>
    <scope>NUCLEOTIDE SEQUENCE [LARGE SCALE GENOMIC DNA]</scope>
    <source>
        <strain evidence="6">IN4F17</strain>
        <tissue evidence="6">Whole Body</tissue>
    </source>
</reference>
<evidence type="ECO:0000256" key="3">
    <source>
        <dbReference type="ARBA" id="ARBA00023274"/>
    </source>
</evidence>
<dbReference type="PANTHER" id="PTHR19970">
    <property type="entry name" value="RIBOSOMAL PROTEIN L39E"/>
    <property type="match status" value="1"/>
</dbReference>
<evidence type="ECO:0000256" key="5">
    <source>
        <dbReference type="ARBA" id="ARBA00035339"/>
    </source>
</evidence>
<dbReference type="PANTHER" id="PTHR19970:SF0">
    <property type="entry name" value="LARGE RIBOSOMAL SUBUNIT PROTEIN EL39"/>
    <property type="match status" value="1"/>
</dbReference>